<evidence type="ECO:0000313" key="5">
    <source>
        <dbReference type="Proteomes" id="UP000762676"/>
    </source>
</evidence>
<feature type="compositionally biased region" description="Low complexity" evidence="2">
    <location>
        <begin position="238"/>
        <end position="254"/>
    </location>
</feature>
<evidence type="ECO:0000256" key="2">
    <source>
        <dbReference type="SAM" id="MobiDB-lite"/>
    </source>
</evidence>
<evidence type="ECO:0000259" key="3">
    <source>
        <dbReference type="PROSITE" id="PS51031"/>
    </source>
</evidence>
<name>A0AAV4JDG2_9GAST</name>
<dbReference type="EMBL" id="BMAT01010129">
    <property type="protein sequence ID" value="GFS20704.1"/>
    <property type="molecule type" value="Genomic_DNA"/>
</dbReference>
<dbReference type="InterPro" id="IPR039353">
    <property type="entry name" value="TF_Adf1"/>
</dbReference>
<dbReference type="Pfam" id="PF10545">
    <property type="entry name" value="MADF_DNA_bdg"/>
    <property type="match status" value="1"/>
</dbReference>
<accession>A0AAV4JDG2</accession>
<dbReference type="AlphaFoldDB" id="A0AAV4JDG2"/>
<sequence length="268" mass="30808">MFFFSEAALKNKWKSLRDYFSAEYGKRPVARSGDGASSHPKSRWQYFQQLLFLKDIVTPRASFDSLELDAPGVIEDSPIAPTQQDHDDSGEFESQSTSSISRPQEGIEEFEYTEPGPSRDSPGSTKRTKIQPTKEGPFQKRKKDNPSYREILDIEAKKLELLREREQKNEMTNDADFLFLKSLHPYLQMVPQHLKLAVGNRLQSVLEDFVYPPATSHRSPPQQYTHMAHSQQPQERATPTPSYQSYSTTSTPHSFTSYTTEYDSHNYQ</sequence>
<feature type="compositionally biased region" description="Polar residues" evidence="2">
    <location>
        <begin position="255"/>
        <end position="268"/>
    </location>
</feature>
<dbReference type="PANTHER" id="PTHR12243">
    <property type="entry name" value="MADF DOMAIN TRANSCRIPTION FACTOR"/>
    <property type="match status" value="1"/>
</dbReference>
<dbReference type="InterPro" id="IPR004210">
    <property type="entry name" value="BESS_motif"/>
</dbReference>
<feature type="region of interest" description="Disordered" evidence="2">
    <location>
        <begin position="213"/>
        <end position="268"/>
    </location>
</feature>
<dbReference type="PROSITE" id="PS51031">
    <property type="entry name" value="BESS"/>
    <property type="match status" value="1"/>
</dbReference>
<dbReference type="Proteomes" id="UP000762676">
    <property type="component" value="Unassembled WGS sequence"/>
</dbReference>
<dbReference type="GO" id="GO:0005634">
    <property type="term" value="C:nucleus"/>
    <property type="evidence" value="ECO:0007669"/>
    <property type="project" value="UniProtKB-SubCell"/>
</dbReference>
<proteinExistence type="predicted"/>
<protein>
    <submittedName>
        <fullName evidence="4">Transcription factor Adf-1</fullName>
    </submittedName>
</protein>
<feature type="compositionally biased region" description="Polar residues" evidence="2">
    <location>
        <begin position="92"/>
        <end position="102"/>
    </location>
</feature>
<comment type="caution">
    <text evidence="4">The sequence shown here is derived from an EMBL/GenBank/DDBJ whole genome shotgun (WGS) entry which is preliminary data.</text>
</comment>
<dbReference type="InterPro" id="IPR006578">
    <property type="entry name" value="MADF-dom"/>
</dbReference>
<organism evidence="4 5">
    <name type="scientific">Elysia marginata</name>
    <dbReference type="NCBI Taxonomy" id="1093978"/>
    <lineage>
        <taxon>Eukaryota</taxon>
        <taxon>Metazoa</taxon>
        <taxon>Spiralia</taxon>
        <taxon>Lophotrochozoa</taxon>
        <taxon>Mollusca</taxon>
        <taxon>Gastropoda</taxon>
        <taxon>Heterobranchia</taxon>
        <taxon>Euthyneura</taxon>
        <taxon>Panpulmonata</taxon>
        <taxon>Sacoglossa</taxon>
        <taxon>Placobranchoidea</taxon>
        <taxon>Plakobranchidae</taxon>
        <taxon>Elysia</taxon>
    </lineage>
</organism>
<feature type="compositionally biased region" description="Polar residues" evidence="2">
    <location>
        <begin position="216"/>
        <end position="237"/>
    </location>
</feature>
<evidence type="ECO:0000256" key="1">
    <source>
        <dbReference type="PROSITE-ProRule" id="PRU00371"/>
    </source>
</evidence>
<keyword evidence="5" id="KW-1185">Reference proteome</keyword>
<feature type="region of interest" description="Disordered" evidence="2">
    <location>
        <begin position="74"/>
        <end position="147"/>
    </location>
</feature>
<gene>
    <name evidence="4" type="ORF">ElyMa_005063100</name>
</gene>
<feature type="domain" description="BESS" evidence="3">
    <location>
        <begin position="173"/>
        <end position="212"/>
    </location>
</feature>
<keyword evidence="1" id="KW-0539">Nucleus</keyword>
<dbReference type="GO" id="GO:0003677">
    <property type="term" value="F:DNA binding"/>
    <property type="evidence" value="ECO:0007669"/>
    <property type="project" value="InterPro"/>
</dbReference>
<dbReference type="PANTHER" id="PTHR12243:SF67">
    <property type="entry name" value="COREPRESSOR OF PANGOLIN, ISOFORM A-RELATED"/>
    <property type="match status" value="1"/>
</dbReference>
<evidence type="ECO:0000313" key="4">
    <source>
        <dbReference type="EMBL" id="GFS20704.1"/>
    </source>
</evidence>
<comment type="subcellular location">
    <subcellularLocation>
        <location evidence="1">Nucleus</location>
    </subcellularLocation>
</comment>
<reference evidence="4 5" key="1">
    <citation type="journal article" date="2021" name="Elife">
        <title>Chloroplast acquisition without the gene transfer in kleptoplastic sea slugs, Plakobranchus ocellatus.</title>
        <authorList>
            <person name="Maeda T."/>
            <person name="Takahashi S."/>
            <person name="Yoshida T."/>
            <person name="Shimamura S."/>
            <person name="Takaki Y."/>
            <person name="Nagai Y."/>
            <person name="Toyoda A."/>
            <person name="Suzuki Y."/>
            <person name="Arimoto A."/>
            <person name="Ishii H."/>
            <person name="Satoh N."/>
            <person name="Nishiyama T."/>
            <person name="Hasebe M."/>
            <person name="Maruyama T."/>
            <person name="Minagawa J."/>
            <person name="Obokata J."/>
            <person name="Shigenobu S."/>
        </authorList>
    </citation>
    <scope>NUCLEOTIDE SEQUENCE [LARGE SCALE GENOMIC DNA]</scope>
</reference>